<dbReference type="EMBL" id="HQ288077">
    <property type="protein sequence ID" value="ADY39502.1"/>
    <property type="molecule type" value="mRNA"/>
</dbReference>
<dbReference type="Pfam" id="PF07678">
    <property type="entry name" value="TED_complement"/>
    <property type="match status" value="1"/>
</dbReference>
<dbReference type="GO" id="GO:0005615">
    <property type="term" value="C:extracellular space"/>
    <property type="evidence" value="ECO:0007669"/>
    <property type="project" value="InterPro"/>
</dbReference>
<dbReference type="PANTHER" id="PTHR11412:SF171">
    <property type="entry name" value="PREGNANCY ZONE PROTEIN-LIKE PROTEIN"/>
    <property type="match status" value="1"/>
</dbReference>
<dbReference type="Gene3D" id="1.50.10.20">
    <property type="match status" value="1"/>
</dbReference>
<name>F1CIX1_HOTJU</name>
<proteinExistence type="evidence at transcript level"/>
<dbReference type="InterPro" id="IPR050473">
    <property type="entry name" value="A2M/Complement_sys"/>
</dbReference>
<dbReference type="InterPro" id="IPR008930">
    <property type="entry name" value="Terpenoid_cyclase/PrenylTrfase"/>
</dbReference>
<dbReference type="Gene3D" id="2.60.120.1540">
    <property type="match status" value="1"/>
</dbReference>
<accession>F1CIX1</accession>
<evidence type="ECO:0000259" key="1">
    <source>
        <dbReference type="Pfam" id="PF07678"/>
    </source>
</evidence>
<dbReference type="AlphaFoldDB" id="F1CIX1"/>
<organism evidence="2">
    <name type="scientific">Hottentotta judaicus</name>
    <name type="common">Black scorpion</name>
    <name type="synonym">Buthotus judaicus</name>
    <dbReference type="NCBI Taxonomy" id="6863"/>
    <lineage>
        <taxon>Eukaryota</taxon>
        <taxon>Metazoa</taxon>
        <taxon>Ecdysozoa</taxon>
        <taxon>Arthropoda</taxon>
        <taxon>Chelicerata</taxon>
        <taxon>Arachnida</taxon>
        <taxon>Scorpiones</taxon>
        <taxon>Buthida</taxon>
        <taxon>Buthoidea</taxon>
        <taxon>Buthidae</taxon>
        <taxon>Hottentotta</taxon>
    </lineage>
</organism>
<reference evidence="2" key="1">
    <citation type="journal article" date="2011" name="Toxicon">
        <title>The tale of a resting gland: transcriptome of a replete venom gland from the scorpion Hottentotta judaicus.</title>
        <authorList>
            <person name="Morgenstern D."/>
            <person name="Rohde B.H."/>
            <person name="King G.F."/>
            <person name="Tal T."/>
            <person name="Sher D."/>
            <person name="Zlotkin E."/>
        </authorList>
    </citation>
    <scope>NUCLEOTIDE SEQUENCE</scope>
    <source>
        <tissue evidence="2">Telson</tissue>
    </source>
</reference>
<dbReference type="PANTHER" id="PTHR11412">
    <property type="entry name" value="MACROGLOBULIN / COMPLEMENT"/>
    <property type="match status" value="1"/>
</dbReference>
<dbReference type="InterPro" id="IPR011626">
    <property type="entry name" value="Alpha-macroglobulin_TED"/>
</dbReference>
<sequence length="266" mass="29624">MWLTAFVVRSFASASRYIDVDQNELERSRIWIMVRQLDNGCFPVIGMVHNTQMKGGIGKEDKTPAILTAYVLASLLLSGEVNDTVIEKASECIQAKNNPSDYALSIFAYTASLTNDPAAEKYLEELNKNAVTEGFTRYWENKDKSIAIETAAYAVLASLELEDNESLHFQNSGSAIRWLSLQRNSYGGFRSTQDTVIALEALAKYAVRVNRQKLNMGVAIKGNELDEIFQLDEENELLTQRIRVPTLPTGVEVEARGEGCALVQMV</sequence>
<feature type="domain" description="Alpha-macroglobulin-like TED" evidence="1">
    <location>
        <begin position="1"/>
        <end position="205"/>
    </location>
</feature>
<dbReference type="SUPFAM" id="SSF48239">
    <property type="entry name" value="Terpenoid cyclases/Protein prenyltransferases"/>
    <property type="match status" value="1"/>
</dbReference>
<evidence type="ECO:0000313" key="2">
    <source>
        <dbReference type="EMBL" id="ADY39502.1"/>
    </source>
</evidence>
<protein>
    <submittedName>
        <fullName evidence="2">Putative alpha-2-macroglobulin</fullName>
    </submittedName>
</protein>
<feature type="non-terminal residue" evidence="2">
    <location>
        <position position="266"/>
    </location>
</feature>